<evidence type="ECO:0000256" key="14">
    <source>
        <dbReference type="PIRNR" id="PIRNR000209"/>
    </source>
</evidence>
<organism evidence="18 19">
    <name type="scientific">Apiospora saccharicola</name>
    <dbReference type="NCBI Taxonomy" id="335842"/>
    <lineage>
        <taxon>Eukaryota</taxon>
        <taxon>Fungi</taxon>
        <taxon>Dikarya</taxon>
        <taxon>Ascomycota</taxon>
        <taxon>Pezizomycotina</taxon>
        <taxon>Sordariomycetes</taxon>
        <taxon>Xylariomycetidae</taxon>
        <taxon>Amphisphaeriales</taxon>
        <taxon>Apiosporaceae</taxon>
        <taxon>Apiospora</taxon>
    </lineage>
</organism>
<dbReference type="CDD" id="cd06206">
    <property type="entry name" value="bifunctional_CYPOR"/>
    <property type="match status" value="1"/>
</dbReference>
<dbReference type="EC" id="1.6.2.4" evidence="14"/>
<reference evidence="18 19" key="1">
    <citation type="submission" date="2023-01" db="EMBL/GenBank/DDBJ databases">
        <title>Analysis of 21 Apiospora genomes using comparative genomics revels a genus with tremendous synthesis potential of carbohydrate active enzymes and secondary metabolites.</title>
        <authorList>
            <person name="Sorensen T."/>
        </authorList>
    </citation>
    <scope>NUCLEOTIDE SEQUENCE [LARGE SCALE GENOMIC DNA]</scope>
    <source>
        <strain evidence="18 19">CBS 83171</strain>
    </source>
</reference>
<dbReference type="InterPro" id="IPR023173">
    <property type="entry name" value="NADPH_Cyt_P450_Rdtase_alpha"/>
</dbReference>
<protein>
    <recommendedName>
        <fullName evidence="14">Bifunctional cytochrome P450/NADPH--P450 reductase</fullName>
    </recommendedName>
    <domain>
        <recommendedName>
            <fullName evidence="14">Cytochrome P450</fullName>
            <ecNumber evidence="14">1.14.14.1</ecNumber>
        </recommendedName>
    </domain>
    <domain>
        <recommendedName>
            <fullName evidence="14">NADPH--cytochrome P450 reductase</fullName>
            <ecNumber evidence="14">1.6.2.4</ecNumber>
        </recommendedName>
    </domain>
</protein>
<keyword evidence="10 14" id="KW-0249">Electron transport</keyword>
<evidence type="ECO:0000256" key="15">
    <source>
        <dbReference type="SAM" id="MobiDB-lite"/>
    </source>
</evidence>
<feature type="region of interest" description="Disordered" evidence="15">
    <location>
        <begin position="8"/>
        <end position="41"/>
    </location>
</feature>
<dbReference type="Gene3D" id="3.40.50.80">
    <property type="entry name" value="Nucleotide-binding domain of ferredoxin-NADP reductase (FNR) module"/>
    <property type="match status" value="1"/>
</dbReference>
<dbReference type="PIRSF" id="PIRSF000209">
    <property type="entry name" value="Bifunctional_P450_P450R"/>
    <property type="match status" value="1"/>
</dbReference>
<gene>
    <name evidence="18" type="ORF">PG996_009102</name>
</gene>
<dbReference type="InterPro" id="IPR017972">
    <property type="entry name" value="Cyt_P450_CS"/>
</dbReference>
<dbReference type="InterPro" id="IPR002401">
    <property type="entry name" value="Cyt_P450_E_grp-I"/>
</dbReference>
<evidence type="ECO:0000256" key="11">
    <source>
        <dbReference type="ARBA" id="ARBA00023002"/>
    </source>
</evidence>
<dbReference type="Pfam" id="PF00067">
    <property type="entry name" value="p450"/>
    <property type="match status" value="1"/>
</dbReference>
<keyword evidence="3 14" id="KW-0813">Transport</keyword>
<accession>A0ABR1UJT5</accession>
<dbReference type="EMBL" id="JAQQWM010000006">
    <property type="protein sequence ID" value="KAK8059172.1"/>
    <property type="molecule type" value="Genomic_DNA"/>
</dbReference>
<dbReference type="PANTHER" id="PTHR19384">
    <property type="entry name" value="NITRIC OXIDE SYNTHASE-RELATED"/>
    <property type="match status" value="1"/>
</dbReference>
<keyword evidence="6 14" id="KW-0288">FMN</keyword>
<dbReference type="InterPro" id="IPR023206">
    <property type="entry name" value="Bifunctional_P450_P450_red"/>
</dbReference>
<dbReference type="PROSITE" id="PS50902">
    <property type="entry name" value="FLAVODOXIN_LIKE"/>
    <property type="match status" value="1"/>
</dbReference>
<comment type="catalytic activity">
    <reaction evidence="14">
        <text>2 oxidized [cytochrome P450] + NADPH = 2 reduced [cytochrome P450] + NADP(+) + H(+)</text>
        <dbReference type="Rhea" id="RHEA:24040"/>
        <dbReference type="Rhea" id="RHEA-COMP:14627"/>
        <dbReference type="Rhea" id="RHEA-COMP:14628"/>
        <dbReference type="ChEBI" id="CHEBI:15378"/>
        <dbReference type="ChEBI" id="CHEBI:55376"/>
        <dbReference type="ChEBI" id="CHEBI:57783"/>
        <dbReference type="ChEBI" id="CHEBI:58349"/>
        <dbReference type="ChEBI" id="CHEBI:60344"/>
        <dbReference type="EC" id="1.6.2.4"/>
    </reaction>
</comment>
<evidence type="ECO:0000256" key="6">
    <source>
        <dbReference type="ARBA" id="ARBA00022643"/>
    </source>
</evidence>
<dbReference type="Proteomes" id="UP001446871">
    <property type="component" value="Unassembled WGS sequence"/>
</dbReference>
<dbReference type="PROSITE" id="PS00086">
    <property type="entry name" value="CYTOCHROME_P450"/>
    <property type="match status" value="1"/>
</dbReference>
<comment type="cofactor">
    <cofactor evidence="14">
        <name>FAD</name>
        <dbReference type="ChEBI" id="CHEBI:57692"/>
    </cofactor>
    <cofactor evidence="14">
        <name>FMN</name>
        <dbReference type="ChEBI" id="CHEBI:58210"/>
    </cofactor>
</comment>
<comment type="similarity">
    <text evidence="2 14">In the N-terminal section; belongs to the cytochrome P450 family.</text>
</comment>
<evidence type="ECO:0000256" key="3">
    <source>
        <dbReference type="ARBA" id="ARBA00022448"/>
    </source>
</evidence>
<keyword evidence="9 14" id="KW-0521">NADP</keyword>
<evidence type="ECO:0000259" key="17">
    <source>
        <dbReference type="PROSITE" id="PS51384"/>
    </source>
</evidence>
<keyword evidence="8 14" id="KW-0274">FAD</keyword>
<dbReference type="Gene3D" id="1.10.630.10">
    <property type="entry name" value="Cytochrome P450"/>
    <property type="match status" value="1"/>
</dbReference>
<evidence type="ECO:0000256" key="13">
    <source>
        <dbReference type="ARBA" id="ARBA00023033"/>
    </source>
</evidence>
<dbReference type="InterPro" id="IPR008254">
    <property type="entry name" value="Flavodoxin/NO_synth"/>
</dbReference>
<dbReference type="PRINTS" id="PR00385">
    <property type="entry name" value="P450"/>
</dbReference>
<dbReference type="InterPro" id="IPR001433">
    <property type="entry name" value="OxRdtase_FAD/NAD-bd"/>
</dbReference>
<dbReference type="Gene3D" id="2.40.30.10">
    <property type="entry name" value="Translation factors"/>
    <property type="match status" value="1"/>
</dbReference>
<dbReference type="CDD" id="cd11068">
    <property type="entry name" value="CYP120A1"/>
    <property type="match status" value="1"/>
</dbReference>
<feature type="compositionally biased region" description="Low complexity" evidence="15">
    <location>
        <begin position="519"/>
        <end position="534"/>
    </location>
</feature>
<dbReference type="PANTHER" id="PTHR19384:SF127">
    <property type="entry name" value="BIFUNCTIONAL CYTOCHROME P450_NADPH--P450 REDUCTASE"/>
    <property type="match status" value="1"/>
</dbReference>
<dbReference type="InterPro" id="IPR001128">
    <property type="entry name" value="Cyt_P450"/>
</dbReference>
<keyword evidence="5 14" id="KW-0285">Flavoprotein</keyword>
<dbReference type="InterPro" id="IPR003097">
    <property type="entry name" value="CysJ-like_FAD-binding"/>
</dbReference>
<evidence type="ECO:0000256" key="7">
    <source>
        <dbReference type="ARBA" id="ARBA00022723"/>
    </source>
</evidence>
<keyword evidence="4 14" id="KW-0349">Heme</keyword>
<evidence type="ECO:0000256" key="8">
    <source>
        <dbReference type="ARBA" id="ARBA00022827"/>
    </source>
</evidence>
<dbReference type="InterPro" id="IPR017927">
    <property type="entry name" value="FAD-bd_FR_type"/>
</dbReference>
<dbReference type="Gene3D" id="3.40.50.360">
    <property type="match status" value="1"/>
</dbReference>
<dbReference type="EC" id="1.14.14.1" evidence="14"/>
<dbReference type="InterPro" id="IPR017938">
    <property type="entry name" value="Riboflavin_synthase-like_b-brl"/>
</dbReference>
<feature type="domain" description="Flavodoxin-like" evidence="16">
    <location>
        <begin position="548"/>
        <end position="690"/>
    </location>
</feature>
<keyword evidence="11 14" id="KW-0560">Oxidoreductase</keyword>
<dbReference type="SUPFAM" id="SSF52218">
    <property type="entry name" value="Flavoproteins"/>
    <property type="match status" value="1"/>
</dbReference>
<dbReference type="SUPFAM" id="SSF63380">
    <property type="entry name" value="Riboflavin synthase domain-like"/>
    <property type="match status" value="1"/>
</dbReference>
<dbReference type="Pfam" id="PF00258">
    <property type="entry name" value="Flavodoxin_1"/>
    <property type="match status" value="1"/>
</dbReference>
<keyword evidence="19" id="KW-1185">Reference proteome</keyword>
<dbReference type="SUPFAM" id="SSF48264">
    <property type="entry name" value="Cytochrome P450"/>
    <property type="match status" value="1"/>
</dbReference>
<dbReference type="InterPro" id="IPR029039">
    <property type="entry name" value="Flavoprotein-like_sf"/>
</dbReference>
<evidence type="ECO:0000256" key="5">
    <source>
        <dbReference type="ARBA" id="ARBA00022630"/>
    </source>
</evidence>
<comment type="cofactor">
    <cofactor evidence="1 14">
        <name>heme</name>
        <dbReference type="ChEBI" id="CHEBI:30413"/>
    </cofactor>
</comment>
<feature type="region of interest" description="Disordered" evidence="15">
    <location>
        <begin position="517"/>
        <end position="544"/>
    </location>
</feature>
<dbReference type="Pfam" id="PF00667">
    <property type="entry name" value="FAD_binding_1"/>
    <property type="match status" value="1"/>
</dbReference>
<comment type="caution">
    <text evidence="18">The sequence shown here is derived from an EMBL/GenBank/DDBJ whole genome shotgun (WGS) entry which is preliminary data.</text>
</comment>
<dbReference type="InterPro" id="IPR036396">
    <property type="entry name" value="Cyt_P450_sf"/>
</dbReference>
<dbReference type="PROSITE" id="PS51384">
    <property type="entry name" value="FAD_FR"/>
    <property type="match status" value="1"/>
</dbReference>
<evidence type="ECO:0000256" key="10">
    <source>
        <dbReference type="ARBA" id="ARBA00022982"/>
    </source>
</evidence>
<evidence type="ECO:0000256" key="4">
    <source>
        <dbReference type="ARBA" id="ARBA00022617"/>
    </source>
</evidence>
<name>A0ABR1UJT5_9PEZI</name>
<dbReference type="PRINTS" id="PR00463">
    <property type="entry name" value="EP450I"/>
</dbReference>
<evidence type="ECO:0000259" key="16">
    <source>
        <dbReference type="PROSITE" id="PS50902"/>
    </source>
</evidence>
<sequence length="1143" mass="126342">MATKIRKLSLRRKQTNNNTRDDLNMASNNNKLEPIPQPPKAPLVGNLGDVDVKFPLDSMANLANKYGPIFKLSFPGLDMVVMSGWDLVHEVCDDSRFKKSIKGEVEELRAAVNDGLFTSTGEEEENWGVAHRVLMTAFGPLSIRNMFDEMHEIASQLALKWARQGAHEPLDVGGDMTRLALDTVALCSMGFRFNSYYRQDLHPFIQAMNEVLNAAALRTNRFMPSVFYHSSNRKFKENIKLLRSTAREVVDSRRLALADGAASTAAERKDLLDAMLVGVDPKTGRKMSDESIIDNLITFLVAGHETTAGTLSFVMYNLVKYPEVCRKAQREVDELVGTGAVTLEHVSKLKYISALIRETMRLNAPITAFARESLGDQVIGGKYLVQKDTQIVCFLTRSQSDPVVWGADADEFKPERMLDANFDRVQKEHPHCWAPFGTGLRGCIGRPFAWQEMVLALAVLLQNFNFVLHNPAYTLRIAQSLTIRPKDFHLRAISREGLSPAQLEARLAGGYVDNAKTKGTATATSPPGSSSSSHGGEGGNRTKKGRKMAIYYGSNSGTCEFMAQRLASSAHGHGYEASVDILDAAKEALPTARPVVIIAASYEGQPTHNAAHFVNWIENMEEGDNKLEGVKYAVWGCGHSDWSATFQRIPGLIDTTLEKLGASRIVPLGTTDAKDRDMFSDFEAWEDHTLWPAIKQHFGQEESSAAEGGSEEASPFSPAVHVSFTTPRTSDLRQDVKESLIVDARSLTQTNTQGIGGGGKRHLEIQLPSGCTYAAGDYLAVLPHNPKETVGRVMRRFHLAWDAHMLIESSSPSHHPTTLPTGVSLPVSEVLDSYVELNQVATKRNITAISQLAEDGEMKEKILRLAATTEAFEAEVRSKYLSVLGILERFPDLPVPFGCFLSMLPPMRFHILLPLANPGRLTLTYSVLDAPAYSGVGRHVGAASSYLSGLLPGDRIQASVRAAAGGFKLPLEPAKTPIVCIAAGTGLAPFRAFIQERSIIFGGSEQQKKQKLAPALLFYGCRHPAEDDLYRDELDAWERAGVVTVYRAYSRLDRDADANEEECRGYVQDRLWRERRAIGELWRQDARIYICGASKMAQAVKKVLVRILQDESERADGEAMTAEEAMAWFDRQRNERFATDVFD</sequence>
<evidence type="ECO:0000256" key="9">
    <source>
        <dbReference type="ARBA" id="ARBA00022857"/>
    </source>
</evidence>
<keyword evidence="12 14" id="KW-0408">Iron</keyword>
<evidence type="ECO:0000313" key="19">
    <source>
        <dbReference type="Proteomes" id="UP001446871"/>
    </source>
</evidence>
<evidence type="ECO:0000256" key="12">
    <source>
        <dbReference type="ARBA" id="ARBA00023004"/>
    </source>
</evidence>
<feature type="domain" description="FAD-binding FR-type" evidence="17">
    <location>
        <begin position="734"/>
        <end position="970"/>
    </location>
</feature>
<comment type="catalytic activity">
    <reaction evidence="14">
        <text>an organic molecule + reduced [NADPH--hemoprotein reductase] + O2 = an alcohol + oxidized [NADPH--hemoprotein reductase] + H2O + H(+)</text>
        <dbReference type="Rhea" id="RHEA:17149"/>
        <dbReference type="Rhea" id="RHEA-COMP:11964"/>
        <dbReference type="Rhea" id="RHEA-COMP:11965"/>
        <dbReference type="ChEBI" id="CHEBI:15377"/>
        <dbReference type="ChEBI" id="CHEBI:15378"/>
        <dbReference type="ChEBI" id="CHEBI:15379"/>
        <dbReference type="ChEBI" id="CHEBI:30879"/>
        <dbReference type="ChEBI" id="CHEBI:57618"/>
        <dbReference type="ChEBI" id="CHEBI:58210"/>
        <dbReference type="ChEBI" id="CHEBI:142491"/>
        <dbReference type="EC" id="1.14.14.1"/>
    </reaction>
</comment>
<dbReference type="InterPro" id="IPR039261">
    <property type="entry name" value="FNR_nucleotide-bd"/>
</dbReference>
<dbReference type="Gene3D" id="1.20.990.10">
    <property type="entry name" value="NADPH-cytochrome p450 Reductase, Chain A, domain 3"/>
    <property type="match status" value="1"/>
</dbReference>
<evidence type="ECO:0000313" key="18">
    <source>
        <dbReference type="EMBL" id="KAK8059172.1"/>
    </source>
</evidence>
<dbReference type="SUPFAM" id="SSF52343">
    <property type="entry name" value="Ferredoxin reductase-like, C-terminal NADP-linked domain"/>
    <property type="match status" value="1"/>
</dbReference>
<keyword evidence="13 14" id="KW-0503">Monooxygenase</keyword>
<keyword evidence="7 14" id="KW-0479">Metal-binding</keyword>
<proteinExistence type="inferred from homology"/>
<evidence type="ECO:0000256" key="2">
    <source>
        <dbReference type="ARBA" id="ARBA00010018"/>
    </source>
</evidence>
<dbReference type="Pfam" id="PF00175">
    <property type="entry name" value="NAD_binding_1"/>
    <property type="match status" value="1"/>
</dbReference>
<evidence type="ECO:0000256" key="1">
    <source>
        <dbReference type="ARBA" id="ARBA00001971"/>
    </source>
</evidence>